<keyword evidence="2" id="KW-1185">Reference proteome</keyword>
<dbReference type="EMBL" id="JAXUIC010000010">
    <property type="protein sequence ID" value="KAK4568681.1"/>
    <property type="molecule type" value="Genomic_DNA"/>
</dbReference>
<protein>
    <submittedName>
        <fullName evidence="1">Uncharacterized protein</fullName>
    </submittedName>
</protein>
<comment type="caution">
    <text evidence="1">The sequence shown here is derived from an EMBL/GenBank/DDBJ whole genome shotgun (WGS) entry which is preliminary data.</text>
</comment>
<gene>
    <name evidence="1" type="ORF">RGQ29_004186</name>
</gene>
<dbReference type="AlphaFoldDB" id="A0AAN7EFA9"/>
<accession>A0AAN7EFA9</accession>
<reference evidence="1 2" key="1">
    <citation type="journal article" date="2023" name="G3 (Bethesda)">
        <title>A haplotype-resolved chromosome-scale genome for Quercus rubra L. provides insights into the genetics of adaptive traits for red oak species.</title>
        <authorList>
            <person name="Kapoor B."/>
            <person name="Jenkins J."/>
            <person name="Schmutz J."/>
            <person name="Zhebentyayeva T."/>
            <person name="Kuelheim C."/>
            <person name="Coggeshall M."/>
            <person name="Heim C."/>
            <person name="Lasky J.R."/>
            <person name="Leites L."/>
            <person name="Islam-Faridi N."/>
            <person name="Romero-Severson J."/>
            <person name="DeLeo V.L."/>
            <person name="Lucas S.M."/>
            <person name="Lazic D."/>
            <person name="Gailing O."/>
            <person name="Carlson J."/>
            <person name="Staton M."/>
        </authorList>
    </citation>
    <scope>NUCLEOTIDE SEQUENCE [LARGE SCALE GENOMIC DNA]</scope>
    <source>
        <strain evidence="1">Pseudo-F2</strain>
    </source>
</reference>
<evidence type="ECO:0000313" key="1">
    <source>
        <dbReference type="EMBL" id="KAK4568681.1"/>
    </source>
</evidence>
<organism evidence="1 2">
    <name type="scientific">Quercus rubra</name>
    <name type="common">Northern red oak</name>
    <name type="synonym">Quercus borealis</name>
    <dbReference type="NCBI Taxonomy" id="3512"/>
    <lineage>
        <taxon>Eukaryota</taxon>
        <taxon>Viridiplantae</taxon>
        <taxon>Streptophyta</taxon>
        <taxon>Embryophyta</taxon>
        <taxon>Tracheophyta</taxon>
        <taxon>Spermatophyta</taxon>
        <taxon>Magnoliopsida</taxon>
        <taxon>eudicotyledons</taxon>
        <taxon>Gunneridae</taxon>
        <taxon>Pentapetalae</taxon>
        <taxon>rosids</taxon>
        <taxon>fabids</taxon>
        <taxon>Fagales</taxon>
        <taxon>Fagaceae</taxon>
        <taxon>Quercus</taxon>
    </lineage>
</organism>
<proteinExistence type="predicted"/>
<name>A0AAN7EFA9_QUERU</name>
<sequence length="103" mass="11819">MRENSQLSLMGYGSFSPNAKQDLFLPKVGFHLRLPTRQQWRLGNYPLIAARGANCARSFTERLSAPSIGVYQDKDSSREAKCHNSTLEEFKPRLLKRRCRQCS</sequence>
<dbReference type="Proteomes" id="UP001324115">
    <property type="component" value="Unassembled WGS sequence"/>
</dbReference>
<evidence type="ECO:0000313" key="2">
    <source>
        <dbReference type="Proteomes" id="UP001324115"/>
    </source>
</evidence>